<name>A0A9D1DRF2_9FIRM</name>
<dbReference type="EMBL" id="DVHF01000087">
    <property type="protein sequence ID" value="HIR57568.1"/>
    <property type="molecule type" value="Genomic_DNA"/>
</dbReference>
<dbReference type="Pfam" id="PF01183">
    <property type="entry name" value="Glyco_hydro_25"/>
    <property type="match status" value="1"/>
</dbReference>
<dbReference type="PROSITE" id="PS51904">
    <property type="entry name" value="GLYCOSYL_HYDROL_F25_2"/>
    <property type="match status" value="1"/>
</dbReference>
<dbReference type="Proteomes" id="UP000886785">
    <property type="component" value="Unassembled WGS sequence"/>
</dbReference>
<proteinExistence type="inferred from homology"/>
<dbReference type="InterPro" id="IPR002053">
    <property type="entry name" value="Glyco_hydro_25"/>
</dbReference>
<dbReference type="GO" id="GO:0016998">
    <property type="term" value="P:cell wall macromolecule catabolic process"/>
    <property type="evidence" value="ECO:0007669"/>
    <property type="project" value="InterPro"/>
</dbReference>
<comment type="similarity">
    <text evidence="1">Belongs to the glycosyl hydrolase 25 family.</text>
</comment>
<dbReference type="Gene3D" id="3.20.20.80">
    <property type="entry name" value="Glycosidases"/>
    <property type="match status" value="1"/>
</dbReference>
<dbReference type="SUPFAM" id="SSF51445">
    <property type="entry name" value="(Trans)glycosidases"/>
    <property type="match status" value="1"/>
</dbReference>
<dbReference type="AlphaFoldDB" id="A0A9D1DRF2"/>
<organism evidence="2 3">
    <name type="scientific">Candidatus Gallacutalibacter pullicola</name>
    <dbReference type="NCBI Taxonomy" id="2840830"/>
    <lineage>
        <taxon>Bacteria</taxon>
        <taxon>Bacillati</taxon>
        <taxon>Bacillota</taxon>
        <taxon>Clostridia</taxon>
        <taxon>Eubacteriales</taxon>
        <taxon>Candidatus Gallacutalibacter</taxon>
    </lineage>
</organism>
<reference evidence="2" key="1">
    <citation type="submission" date="2020-10" db="EMBL/GenBank/DDBJ databases">
        <authorList>
            <person name="Gilroy R."/>
        </authorList>
    </citation>
    <scope>NUCLEOTIDE SEQUENCE</scope>
    <source>
        <strain evidence="2">ChiSjej1B19-7085</strain>
    </source>
</reference>
<evidence type="ECO:0000313" key="2">
    <source>
        <dbReference type="EMBL" id="HIR57568.1"/>
    </source>
</evidence>
<comment type="caution">
    <text evidence="2">The sequence shown here is derived from an EMBL/GenBank/DDBJ whole genome shotgun (WGS) entry which is preliminary data.</text>
</comment>
<sequence>MGKGKRIVLGTVMTLLAAAVVVLGATVFRLLSYLEETQQTFLQIEQEVVQEQQEETIDVETFKQYAQEYNVNISFLQRFFDDVIVYKSGGEIIYQPIDETLEKNTINWDHLLRAGGKIEYWENGVQAAHQVIDVSSYQGQIDWQRVKADGIDEAYIRLGYRGWGTGEILLDEQFQNNIENAKAAGVRVGVYFFSQAISVEEAEEEAEFVLQNLEGYELDLPVAFDTEQITEGAGRANLLTPQERTDVTIAFCEKIKGAGYQPMVYANVEQFFSHLEFPRIAQYEIWFAQYFTRPFFPYSLRVWQYSASGTVDGIEGPVDLNLCFSDCAPEDLS</sequence>
<evidence type="ECO:0000313" key="3">
    <source>
        <dbReference type="Proteomes" id="UP000886785"/>
    </source>
</evidence>
<dbReference type="CDD" id="cd06414">
    <property type="entry name" value="GH25_LytC-like"/>
    <property type="match status" value="1"/>
</dbReference>
<dbReference type="GO" id="GO:0009253">
    <property type="term" value="P:peptidoglycan catabolic process"/>
    <property type="evidence" value="ECO:0007669"/>
    <property type="project" value="InterPro"/>
</dbReference>
<dbReference type="GO" id="GO:0016052">
    <property type="term" value="P:carbohydrate catabolic process"/>
    <property type="evidence" value="ECO:0007669"/>
    <property type="project" value="TreeGrafter"/>
</dbReference>
<gene>
    <name evidence="2" type="ORF">IAA54_07845</name>
</gene>
<dbReference type="GO" id="GO:0003796">
    <property type="term" value="F:lysozyme activity"/>
    <property type="evidence" value="ECO:0007669"/>
    <property type="project" value="InterPro"/>
</dbReference>
<accession>A0A9D1DRF2</accession>
<protein>
    <submittedName>
        <fullName evidence="2">Glycoside hydrolase family 25 protein</fullName>
    </submittedName>
</protein>
<evidence type="ECO:0000256" key="1">
    <source>
        <dbReference type="ARBA" id="ARBA00010646"/>
    </source>
</evidence>
<dbReference type="InterPro" id="IPR017853">
    <property type="entry name" value="GH"/>
</dbReference>
<dbReference type="PANTHER" id="PTHR34135:SF2">
    <property type="entry name" value="LYSOZYME"/>
    <property type="match status" value="1"/>
</dbReference>
<keyword evidence="2" id="KW-0378">Hydrolase</keyword>
<dbReference type="PANTHER" id="PTHR34135">
    <property type="entry name" value="LYSOZYME"/>
    <property type="match status" value="1"/>
</dbReference>
<reference evidence="2" key="2">
    <citation type="journal article" date="2021" name="PeerJ">
        <title>Extensive microbial diversity within the chicken gut microbiome revealed by metagenomics and culture.</title>
        <authorList>
            <person name="Gilroy R."/>
            <person name="Ravi A."/>
            <person name="Getino M."/>
            <person name="Pursley I."/>
            <person name="Horton D.L."/>
            <person name="Alikhan N.F."/>
            <person name="Baker D."/>
            <person name="Gharbi K."/>
            <person name="Hall N."/>
            <person name="Watson M."/>
            <person name="Adriaenssens E.M."/>
            <person name="Foster-Nyarko E."/>
            <person name="Jarju S."/>
            <person name="Secka A."/>
            <person name="Antonio M."/>
            <person name="Oren A."/>
            <person name="Chaudhuri R.R."/>
            <person name="La Ragione R."/>
            <person name="Hildebrand F."/>
            <person name="Pallen M.J."/>
        </authorList>
    </citation>
    <scope>NUCLEOTIDE SEQUENCE</scope>
    <source>
        <strain evidence="2">ChiSjej1B19-7085</strain>
    </source>
</reference>